<evidence type="ECO:0000313" key="2">
    <source>
        <dbReference type="EMBL" id="EEB17180.1"/>
    </source>
</evidence>
<dbReference type="EMBL" id="DS235797">
    <property type="protein sequence ID" value="EEB17180.1"/>
    <property type="molecule type" value="Genomic_DNA"/>
</dbReference>
<dbReference type="EMBL" id="AAZO01005553">
    <property type="status" value="NOT_ANNOTATED_CDS"/>
    <property type="molecule type" value="Genomic_DNA"/>
</dbReference>
<feature type="region of interest" description="Disordered" evidence="1">
    <location>
        <begin position="1"/>
        <end position="22"/>
    </location>
</feature>
<reference evidence="3" key="3">
    <citation type="submission" date="2021-02" db="UniProtKB">
        <authorList>
            <consortium name="EnsemblMetazoa"/>
        </authorList>
    </citation>
    <scope>IDENTIFICATION</scope>
    <source>
        <strain evidence="3">USDA</strain>
    </source>
</reference>
<reference evidence="2" key="2">
    <citation type="submission" date="2007-04" db="EMBL/GenBank/DDBJ databases">
        <title>The genome of the human body louse.</title>
        <authorList>
            <consortium name="The Human Body Louse Genome Consortium"/>
            <person name="Kirkness E."/>
            <person name="Walenz B."/>
            <person name="Hass B."/>
            <person name="Bruggner R."/>
            <person name="Strausberg R."/>
        </authorList>
    </citation>
    <scope>NUCLEOTIDE SEQUENCE</scope>
    <source>
        <strain evidence="2">USDA</strain>
    </source>
</reference>
<sequence>MSQNRNVSREADGNTEPDLSKCPSCQTCKNSNKIVNNPCGEEMSSKNSLVLEDKKMIALLASEIKIPEKLIKKFEIQDTGQSNEKGSCSWEFKSGNEKSEKFGGVKRVNSASLVEHSPKKEDWKNTRCNSDVSWSPNCSIQNQSLMKSWKCNNNNNKQFIRGNSRIRLISSSNSLNASLPRLTSHHSSSDEDWFEEIEEGDDDVLRMSDVKHENEENILNICPEYCGDKGATAKSLRPAAQSISRTNLFSGKESIALAKMNFEKIPSETVSCINADDKSSNSLYDNMSLTGKSYDGVLSIDEAKNKQKVNFKPVTSLNTKDSKTGFKSKPLRIFRRLAEGLKESHHNEDHQDTNLISSTNRESFENLIVDPTVSTGDFVTAENSENKYDDDVGDGDVSENVEKVKEEPGGVECKDECNVNISLEISGTGKDDLESTKDTIESSQTYNAIMEKNEDKKEGKKTDLTVSLDESWETIELGGKMTKGKEKISFDNKNVKNINFCTDDDAKKKKCINNRETTCCCILQ</sequence>
<accession>E0VUX4</accession>
<dbReference type="CTD" id="8230628"/>
<dbReference type="Proteomes" id="UP000009046">
    <property type="component" value="Unassembled WGS sequence"/>
</dbReference>
<dbReference type="VEuPathDB" id="VectorBase:PHUM456260"/>
<dbReference type="RefSeq" id="XP_002429918.1">
    <property type="nucleotide sequence ID" value="XM_002429873.1"/>
</dbReference>
<reference evidence="2" key="1">
    <citation type="submission" date="2007-04" db="EMBL/GenBank/DDBJ databases">
        <title>Annotation of Pediculus humanus corporis strain USDA.</title>
        <authorList>
            <person name="Kirkness E."/>
            <person name="Hannick L."/>
            <person name="Hass B."/>
            <person name="Bruggner R."/>
            <person name="Lawson D."/>
            <person name="Bidwell S."/>
            <person name="Joardar V."/>
            <person name="Caler E."/>
            <person name="Walenz B."/>
            <person name="Inman J."/>
            <person name="Schobel S."/>
            <person name="Galinsky K."/>
            <person name="Amedeo P."/>
            <person name="Strausberg R."/>
        </authorList>
    </citation>
    <scope>NUCLEOTIDE SEQUENCE</scope>
    <source>
        <strain evidence="2">USDA</strain>
    </source>
</reference>
<evidence type="ECO:0000256" key="1">
    <source>
        <dbReference type="SAM" id="MobiDB-lite"/>
    </source>
</evidence>
<dbReference type="InParanoid" id="E0VUX4"/>
<dbReference type="EnsemblMetazoa" id="PHUM456260-RA">
    <property type="protein sequence ID" value="PHUM456260-PA"/>
    <property type="gene ID" value="PHUM456260"/>
</dbReference>
<evidence type="ECO:0000313" key="4">
    <source>
        <dbReference type="Proteomes" id="UP000009046"/>
    </source>
</evidence>
<dbReference type="AlphaFoldDB" id="E0VUX4"/>
<organism>
    <name type="scientific">Pediculus humanus subsp. corporis</name>
    <name type="common">Body louse</name>
    <dbReference type="NCBI Taxonomy" id="121224"/>
    <lineage>
        <taxon>Eukaryota</taxon>
        <taxon>Metazoa</taxon>
        <taxon>Ecdysozoa</taxon>
        <taxon>Arthropoda</taxon>
        <taxon>Hexapoda</taxon>
        <taxon>Insecta</taxon>
        <taxon>Pterygota</taxon>
        <taxon>Neoptera</taxon>
        <taxon>Paraneoptera</taxon>
        <taxon>Psocodea</taxon>
        <taxon>Troctomorpha</taxon>
        <taxon>Phthiraptera</taxon>
        <taxon>Anoplura</taxon>
        <taxon>Pediculidae</taxon>
        <taxon>Pediculus</taxon>
    </lineage>
</organism>
<keyword evidence="4" id="KW-1185">Reference proteome</keyword>
<protein>
    <submittedName>
        <fullName evidence="2 3">Uncharacterized protein</fullName>
    </submittedName>
</protein>
<evidence type="ECO:0000313" key="3">
    <source>
        <dbReference type="EnsemblMetazoa" id="PHUM456260-PA"/>
    </source>
</evidence>
<dbReference type="HOGENOM" id="CLU_520043_0_0_1"/>
<name>E0VUX4_PEDHC</name>
<dbReference type="KEGG" id="phu:Phum_PHUM456260"/>
<gene>
    <name evidence="3" type="primary">8230628</name>
    <name evidence="2" type="ORF">Phum_PHUM456260</name>
</gene>
<dbReference type="GeneID" id="8230628"/>
<proteinExistence type="predicted"/>